<reference evidence="3 4" key="1">
    <citation type="submission" date="2020-11" db="EMBL/GenBank/DDBJ databases">
        <title>Kefir isolates.</title>
        <authorList>
            <person name="Marcisauskas S."/>
            <person name="Kim Y."/>
            <person name="Blasche S."/>
        </authorList>
    </citation>
    <scope>NUCLEOTIDE SEQUENCE [LARGE SCALE GENOMIC DNA]</scope>
    <source>
        <strain evidence="3 4">KR</strain>
    </source>
</reference>
<feature type="transmembrane region" description="Helical" evidence="2">
    <location>
        <begin position="45"/>
        <end position="64"/>
    </location>
</feature>
<feature type="compositionally biased region" description="Low complexity" evidence="1">
    <location>
        <begin position="143"/>
        <end position="159"/>
    </location>
</feature>
<feature type="region of interest" description="Disordered" evidence="1">
    <location>
        <begin position="142"/>
        <end position="191"/>
    </location>
</feature>
<evidence type="ECO:0000313" key="3">
    <source>
        <dbReference type="EMBL" id="KAG0655870.1"/>
    </source>
</evidence>
<dbReference type="AlphaFoldDB" id="A0A9P6VU97"/>
<name>A0A9P6VU97_RHOMI</name>
<gene>
    <name evidence="3" type="ORF">C6P46_000575</name>
</gene>
<proteinExistence type="predicted"/>
<dbReference type="Proteomes" id="UP000777482">
    <property type="component" value="Unassembled WGS sequence"/>
</dbReference>
<organism evidence="3 4">
    <name type="scientific">Rhodotorula mucilaginosa</name>
    <name type="common">Yeast</name>
    <name type="synonym">Rhodotorula rubra</name>
    <dbReference type="NCBI Taxonomy" id="5537"/>
    <lineage>
        <taxon>Eukaryota</taxon>
        <taxon>Fungi</taxon>
        <taxon>Dikarya</taxon>
        <taxon>Basidiomycota</taxon>
        <taxon>Pucciniomycotina</taxon>
        <taxon>Microbotryomycetes</taxon>
        <taxon>Sporidiobolales</taxon>
        <taxon>Sporidiobolaceae</taxon>
        <taxon>Rhodotorula</taxon>
    </lineage>
</organism>
<evidence type="ECO:0000313" key="4">
    <source>
        <dbReference type="Proteomes" id="UP000777482"/>
    </source>
</evidence>
<accession>A0A9P6VU97</accession>
<feature type="region of interest" description="Disordered" evidence="1">
    <location>
        <begin position="264"/>
        <end position="287"/>
    </location>
</feature>
<dbReference type="EMBL" id="PUHQ01000109">
    <property type="protein sequence ID" value="KAG0655870.1"/>
    <property type="molecule type" value="Genomic_DNA"/>
</dbReference>
<protein>
    <submittedName>
        <fullName evidence="3">Uncharacterized protein</fullName>
    </submittedName>
</protein>
<feature type="compositionally biased region" description="Polar residues" evidence="1">
    <location>
        <begin position="230"/>
        <end position="241"/>
    </location>
</feature>
<dbReference type="OrthoDB" id="2528289at2759"/>
<sequence>MPYDNSPLLGLIDLVSPYLPSRLTDPLYSLASLDLASLSSNPAQLLPLALSLLAGYTAILSFLSTARFAFRTALSLIKWGSVAALLSALWLGYNGAGTDRGVSGGVQDAAGYATGIGKTMYSLGQHGAKYWFGANSNTGGGPSWWSPSSSAGSSTTARNRQAREQRRRRRSSNSASRASSSSSAAADDPAAAGAQAAQDFVGQAFSSVLEYLNPAPAGGVNNNNGGKTPGSRSTRSKQTQPEADADGLSGLAWNVAMGRVKKAWEEMTGGEATGADKSRSGSRSRNR</sequence>
<evidence type="ECO:0000256" key="2">
    <source>
        <dbReference type="SAM" id="Phobius"/>
    </source>
</evidence>
<keyword evidence="2" id="KW-0472">Membrane</keyword>
<feature type="compositionally biased region" description="Low complexity" evidence="1">
    <location>
        <begin position="172"/>
        <end position="191"/>
    </location>
</feature>
<feature type="region of interest" description="Disordered" evidence="1">
    <location>
        <begin position="216"/>
        <end position="250"/>
    </location>
</feature>
<keyword evidence="2" id="KW-0812">Transmembrane</keyword>
<keyword evidence="4" id="KW-1185">Reference proteome</keyword>
<comment type="caution">
    <text evidence="3">The sequence shown here is derived from an EMBL/GenBank/DDBJ whole genome shotgun (WGS) entry which is preliminary data.</text>
</comment>
<feature type="transmembrane region" description="Helical" evidence="2">
    <location>
        <begin position="76"/>
        <end position="93"/>
    </location>
</feature>
<keyword evidence="2" id="KW-1133">Transmembrane helix</keyword>
<evidence type="ECO:0000256" key="1">
    <source>
        <dbReference type="SAM" id="MobiDB-lite"/>
    </source>
</evidence>